<dbReference type="GO" id="GO:0008610">
    <property type="term" value="P:lipid biosynthetic process"/>
    <property type="evidence" value="ECO:0007669"/>
    <property type="project" value="UniProtKB-ARBA"/>
</dbReference>
<dbReference type="Pfam" id="PF00487">
    <property type="entry name" value="FA_desaturase"/>
    <property type="match status" value="1"/>
</dbReference>
<gene>
    <name evidence="4" type="ORF">GRI40_06925</name>
</gene>
<feature type="transmembrane region" description="Helical" evidence="2">
    <location>
        <begin position="48"/>
        <end position="68"/>
    </location>
</feature>
<feature type="region of interest" description="Disordered" evidence="1">
    <location>
        <begin position="365"/>
        <end position="389"/>
    </location>
</feature>
<feature type="transmembrane region" description="Helical" evidence="2">
    <location>
        <begin position="220"/>
        <end position="240"/>
    </location>
</feature>
<evidence type="ECO:0000259" key="3">
    <source>
        <dbReference type="Pfam" id="PF00487"/>
    </source>
</evidence>
<keyword evidence="2" id="KW-0472">Membrane</keyword>
<dbReference type="GO" id="GO:0016717">
    <property type="term" value="F:oxidoreductase activity, acting on paired donors, with oxidation of a pair of donors resulting in the reduction of molecular oxygen to two molecules of water"/>
    <property type="evidence" value="ECO:0007669"/>
    <property type="project" value="TreeGrafter"/>
</dbReference>
<sequence>MTTTTSPLPAAKPAPAAAYSGARNEDDRALLRAAAELTRDIATANPRIYWADMLGSAALGYGALAGAILAPATWLSIVLGVVATLALYRALLFIHELTHLHRDALPGFRTTWNLLVGIPMLTPSFMYEDGHTIHHSRKRYGTRDDPEYLPLALMKPWSLPVFLLIALLAPPALVIRYGILAPLGLLFPAVRRMNWERFSTLAINPEFRRRPADPKDRKRFILLETGAALWAMMLIASIMIVGWRPIAVALAVFSAVAVLNQLRTLVAHLWENEGEPMSVTAQYLDTVNVPPPGFIAALWAPVGLRYHALHHLLPSLPYHALAEAHRRISAHEGAQATYGRAHHRGLLPLVGRIAGSTMRRRDGIRAAGQGEATPPAAHAKRAASLETAP</sequence>
<keyword evidence="2" id="KW-1133">Transmembrane helix</keyword>
<dbReference type="GO" id="GO:0016020">
    <property type="term" value="C:membrane"/>
    <property type="evidence" value="ECO:0007669"/>
    <property type="project" value="TreeGrafter"/>
</dbReference>
<reference evidence="4 5" key="1">
    <citation type="submission" date="2019-12" db="EMBL/GenBank/DDBJ databases">
        <title>Genomic-based taxomic classification of the family Erythrobacteraceae.</title>
        <authorList>
            <person name="Xu L."/>
        </authorList>
    </citation>
    <scope>NUCLEOTIDE SEQUENCE [LARGE SCALE GENOMIC DNA]</scope>
    <source>
        <strain evidence="4 5">100921-2</strain>
    </source>
</reference>
<keyword evidence="2" id="KW-0812">Transmembrane</keyword>
<feature type="transmembrane region" description="Helical" evidence="2">
    <location>
        <begin position="74"/>
        <end position="94"/>
    </location>
</feature>
<proteinExistence type="predicted"/>
<dbReference type="CDD" id="cd01060">
    <property type="entry name" value="Membrane-FADS-like"/>
    <property type="match status" value="1"/>
</dbReference>
<accession>A0A6I4TD18</accession>
<feature type="transmembrane region" description="Helical" evidence="2">
    <location>
        <begin position="106"/>
        <end position="127"/>
    </location>
</feature>
<feature type="domain" description="Fatty acid desaturase" evidence="3">
    <location>
        <begin position="73"/>
        <end position="330"/>
    </location>
</feature>
<protein>
    <submittedName>
        <fullName evidence="4">Fatty acid desaturase</fullName>
    </submittedName>
</protein>
<organism evidence="4 5">
    <name type="scientific">Tsuneonella aeria</name>
    <dbReference type="NCBI Taxonomy" id="1837929"/>
    <lineage>
        <taxon>Bacteria</taxon>
        <taxon>Pseudomonadati</taxon>
        <taxon>Pseudomonadota</taxon>
        <taxon>Alphaproteobacteria</taxon>
        <taxon>Sphingomonadales</taxon>
        <taxon>Erythrobacteraceae</taxon>
        <taxon>Tsuneonella</taxon>
    </lineage>
</organism>
<dbReference type="AlphaFoldDB" id="A0A6I4TD18"/>
<dbReference type="RefSeq" id="WP_160610656.1">
    <property type="nucleotide sequence ID" value="NZ_WTZA01000001.1"/>
</dbReference>
<evidence type="ECO:0000313" key="5">
    <source>
        <dbReference type="Proteomes" id="UP000439522"/>
    </source>
</evidence>
<dbReference type="OrthoDB" id="9792534at2"/>
<dbReference type="InterPro" id="IPR012171">
    <property type="entry name" value="Fatty_acid_desaturase"/>
</dbReference>
<evidence type="ECO:0000313" key="4">
    <source>
        <dbReference type="EMBL" id="MXO74953.1"/>
    </source>
</evidence>
<dbReference type="InterPro" id="IPR005804">
    <property type="entry name" value="FA_desaturase_dom"/>
</dbReference>
<dbReference type="PANTHER" id="PTHR19353:SF19">
    <property type="entry name" value="DELTA(5) FATTY ACID DESATURASE C-RELATED"/>
    <property type="match status" value="1"/>
</dbReference>
<keyword evidence="5" id="KW-1185">Reference proteome</keyword>
<name>A0A6I4TD18_9SPHN</name>
<comment type="caution">
    <text evidence="4">The sequence shown here is derived from an EMBL/GenBank/DDBJ whole genome shotgun (WGS) entry which is preliminary data.</text>
</comment>
<dbReference type="EMBL" id="WTZA01000001">
    <property type="protein sequence ID" value="MXO74953.1"/>
    <property type="molecule type" value="Genomic_DNA"/>
</dbReference>
<evidence type="ECO:0000256" key="2">
    <source>
        <dbReference type="SAM" id="Phobius"/>
    </source>
</evidence>
<dbReference type="PANTHER" id="PTHR19353">
    <property type="entry name" value="FATTY ACID DESATURASE 2"/>
    <property type="match status" value="1"/>
</dbReference>
<feature type="transmembrane region" description="Helical" evidence="2">
    <location>
        <begin position="161"/>
        <end position="187"/>
    </location>
</feature>
<dbReference type="Proteomes" id="UP000439522">
    <property type="component" value="Unassembled WGS sequence"/>
</dbReference>
<evidence type="ECO:0000256" key="1">
    <source>
        <dbReference type="SAM" id="MobiDB-lite"/>
    </source>
</evidence>